<dbReference type="Gene3D" id="2.60.40.2030">
    <property type="match status" value="3"/>
</dbReference>
<dbReference type="SUPFAM" id="SSF141072">
    <property type="entry name" value="CalX-like"/>
    <property type="match status" value="3"/>
</dbReference>
<feature type="domain" description="Calx-beta" evidence="4">
    <location>
        <begin position="149"/>
        <end position="263"/>
    </location>
</feature>
<dbReference type="InterPro" id="IPR038081">
    <property type="entry name" value="CalX-like_sf"/>
</dbReference>
<keyword evidence="3" id="KW-0106">Calcium</keyword>
<keyword evidence="1" id="KW-0732">Signal</keyword>
<dbReference type="GO" id="GO:0004930">
    <property type="term" value="F:G protein-coupled receptor activity"/>
    <property type="evidence" value="ECO:0007669"/>
    <property type="project" value="InterPro"/>
</dbReference>
<dbReference type="PANTHER" id="PTHR46682">
    <property type="entry name" value="ADHESION G-PROTEIN COUPLED RECEPTOR V1"/>
    <property type="match status" value="1"/>
</dbReference>
<dbReference type="InterPro" id="IPR026919">
    <property type="entry name" value="ADGRV1"/>
</dbReference>
<organism evidence="5 6">
    <name type="scientific">Polaribacter aestuariivivens</name>
    <dbReference type="NCBI Taxonomy" id="2304626"/>
    <lineage>
        <taxon>Bacteria</taxon>
        <taxon>Pseudomonadati</taxon>
        <taxon>Bacteroidota</taxon>
        <taxon>Flavobacteriia</taxon>
        <taxon>Flavobacteriales</taxon>
        <taxon>Flavobacteriaceae</taxon>
    </lineage>
</organism>
<gene>
    <name evidence="5" type="ORF">FDT66_11920</name>
</gene>
<dbReference type="Proteomes" id="UP000307140">
    <property type="component" value="Unassembled WGS sequence"/>
</dbReference>
<proteinExistence type="predicted"/>
<evidence type="ECO:0000313" key="6">
    <source>
        <dbReference type="Proteomes" id="UP000307140"/>
    </source>
</evidence>
<protein>
    <recommendedName>
        <fullName evidence="4">Calx-beta domain-containing protein</fullName>
    </recommendedName>
</protein>
<feature type="domain" description="Calx-beta" evidence="4">
    <location>
        <begin position="269"/>
        <end position="384"/>
    </location>
</feature>
<dbReference type="EMBL" id="VANR01000006">
    <property type="protein sequence ID" value="TMM29088.1"/>
    <property type="molecule type" value="Genomic_DNA"/>
</dbReference>
<dbReference type="InterPro" id="IPR003644">
    <property type="entry name" value="Calx_beta"/>
</dbReference>
<sequence length="581" mass="61673">MKFKFLLLTIVTFLFLSSCEDTENENTGTAIANFSVTELIEIENATSALNINIGLDNFNHAGGKVNIEISGGTYGTDFTTSTESASFELDIEAGSLVSVFTISPVDNELIEEDKTLTITMTSASGAIEVGDKTTISFTILENDNPLIAIAGFENAVASIDENASNATTINIPFNQESTNGGTISIAASGDAVYGTDYTVAGQTSGTFIVTVPAGATAASFDISAIDNTVFEADKMVTFTIEEVTGGLSIGPNKESVITIVNDDAAPNPVVDFNASNTTTIAENAGTLTINFDLSEATTTDATIELTASGTTTVGTDFTFDGSSTNPYSLTISAGATTASLNIPITDDTDFEGDETIILDITSVSGGLDAGVDQQQITITITDDDPDPSQLNYVETFESFDGSDTYLNDVLKYQNVLVTQTVDATKLIGLINNSGNFSDENDVSQASDNGLNLFYNTGSDSSLNGILDNVVITPLLTGFGDIDVSIDAAYAFRNQNSATVTFYWSQTYDGSGTFTESDWTVMGTETASDMNGEGFGNNSYKRENFSISTTANFYIAIRVNQTIDDSNYRTRWRFDNIKAVSK</sequence>
<dbReference type="OrthoDB" id="1417279at2"/>
<keyword evidence="6" id="KW-1185">Reference proteome</keyword>
<evidence type="ECO:0000313" key="5">
    <source>
        <dbReference type="EMBL" id="TMM29088.1"/>
    </source>
</evidence>
<keyword evidence="2" id="KW-0677">Repeat</keyword>
<evidence type="ECO:0000256" key="3">
    <source>
        <dbReference type="ARBA" id="ARBA00022837"/>
    </source>
</evidence>
<comment type="caution">
    <text evidence="5">The sequence shown here is derived from an EMBL/GenBank/DDBJ whole genome shotgun (WGS) entry which is preliminary data.</text>
</comment>
<dbReference type="RefSeq" id="WP_138536829.1">
    <property type="nucleotide sequence ID" value="NZ_VANR01000006.1"/>
</dbReference>
<dbReference type="GO" id="GO:0071277">
    <property type="term" value="P:cellular response to calcium ion"/>
    <property type="evidence" value="ECO:0007669"/>
    <property type="project" value="TreeGrafter"/>
</dbReference>
<reference evidence="5 6" key="1">
    <citation type="submission" date="2019-05" db="EMBL/GenBank/DDBJ databases">
        <title>Polaribacter aestuariivivens sp. nov., isolated from a tidal flat.</title>
        <authorList>
            <person name="Yoon J.-H."/>
        </authorList>
    </citation>
    <scope>NUCLEOTIDE SEQUENCE [LARGE SCALE GENOMIC DNA]</scope>
    <source>
        <strain evidence="5 6">DBTF-3</strain>
    </source>
</reference>
<dbReference type="AlphaFoldDB" id="A0A5S3N174"/>
<dbReference type="PANTHER" id="PTHR46682:SF1">
    <property type="entry name" value="ADHESION G-PROTEIN COUPLED RECEPTOR V1"/>
    <property type="match status" value="1"/>
</dbReference>
<dbReference type="GO" id="GO:0005737">
    <property type="term" value="C:cytoplasm"/>
    <property type="evidence" value="ECO:0007669"/>
    <property type="project" value="TreeGrafter"/>
</dbReference>
<dbReference type="GO" id="GO:0001965">
    <property type="term" value="F:G-protein alpha-subunit binding"/>
    <property type="evidence" value="ECO:0007669"/>
    <property type="project" value="TreeGrafter"/>
</dbReference>
<dbReference type="GO" id="GO:0010855">
    <property type="term" value="F:adenylate cyclase inhibitor activity"/>
    <property type="evidence" value="ECO:0007669"/>
    <property type="project" value="TreeGrafter"/>
</dbReference>
<evidence type="ECO:0000256" key="2">
    <source>
        <dbReference type="ARBA" id="ARBA00022737"/>
    </source>
</evidence>
<dbReference type="Pfam" id="PF03160">
    <property type="entry name" value="Calx-beta"/>
    <property type="match status" value="2"/>
</dbReference>
<name>A0A5S3N174_9FLAO</name>
<dbReference type="PROSITE" id="PS51257">
    <property type="entry name" value="PROKAR_LIPOPROTEIN"/>
    <property type="match status" value="1"/>
</dbReference>
<evidence type="ECO:0000259" key="4">
    <source>
        <dbReference type="Pfam" id="PF03160"/>
    </source>
</evidence>
<evidence type="ECO:0000256" key="1">
    <source>
        <dbReference type="ARBA" id="ARBA00022729"/>
    </source>
</evidence>
<dbReference type="GO" id="GO:0016020">
    <property type="term" value="C:membrane"/>
    <property type="evidence" value="ECO:0007669"/>
    <property type="project" value="InterPro"/>
</dbReference>
<accession>A0A5S3N174</accession>